<accession>A0A484Z6A1</accession>
<protein>
    <submittedName>
        <fullName evidence="1">Bacteriophage protein</fullName>
    </submittedName>
</protein>
<proteinExistence type="predicted"/>
<evidence type="ECO:0000313" key="2">
    <source>
        <dbReference type="Proteomes" id="UP000351155"/>
    </source>
</evidence>
<gene>
    <name evidence="1" type="ORF">NCTC12126_05186</name>
</gene>
<organism evidence="1 2">
    <name type="scientific">Enterobacter cancerogenus</name>
    <dbReference type="NCBI Taxonomy" id="69218"/>
    <lineage>
        <taxon>Bacteria</taxon>
        <taxon>Pseudomonadati</taxon>
        <taxon>Pseudomonadota</taxon>
        <taxon>Gammaproteobacteria</taxon>
        <taxon>Enterobacterales</taxon>
        <taxon>Enterobacteriaceae</taxon>
        <taxon>Enterobacter</taxon>
        <taxon>Enterobacter cloacae complex</taxon>
    </lineage>
</organism>
<reference evidence="1 2" key="1">
    <citation type="submission" date="2019-03" db="EMBL/GenBank/DDBJ databases">
        <authorList>
            <consortium name="Pathogen Informatics"/>
        </authorList>
    </citation>
    <scope>NUCLEOTIDE SEQUENCE [LARGE SCALE GENOMIC DNA]</scope>
    <source>
        <strain evidence="1 2">NCTC12126</strain>
    </source>
</reference>
<name>A0A484Z6A1_9ENTR</name>
<sequence length="48" mass="5583">MSKYTDLITNYHATRPKYFDHIDLSTRPLIDITSATRGWLARLTSTQL</sequence>
<dbReference type="Proteomes" id="UP000351155">
    <property type="component" value="Unassembled WGS sequence"/>
</dbReference>
<dbReference type="EMBL" id="CAADIW010000069">
    <property type="protein sequence ID" value="VFS43917.1"/>
    <property type="molecule type" value="Genomic_DNA"/>
</dbReference>
<evidence type="ECO:0000313" key="1">
    <source>
        <dbReference type="EMBL" id="VFS43917.1"/>
    </source>
</evidence>
<dbReference type="AlphaFoldDB" id="A0A484Z6A1"/>